<dbReference type="AlphaFoldDB" id="A0A5S9IHV0"/>
<accession>A0A5S9IHV0</accession>
<gene>
    <name evidence="1" type="ORF">UABAM_00441</name>
</gene>
<sequence>MAKHRLDILFDLSNIESNGLRWNERREAKLQIYQQNGADLSTYYG</sequence>
<organism evidence="1 2">
    <name type="scientific">Uabimicrobium amorphum</name>
    <dbReference type="NCBI Taxonomy" id="2596890"/>
    <lineage>
        <taxon>Bacteria</taxon>
        <taxon>Pseudomonadati</taxon>
        <taxon>Planctomycetota</taxon>
        <taxon>Candidatus Uabimicrobiia</taxon>
        <taxon>Candidatus Uabimicrobiales</taxon>
        <taxon>Candidatus Uabimicrobiaceae</taxon>
        <taxon>Candidatus Uabimicrobium</taxon>
    </lineage>
</organism>
<protein>
    <submittedName>
        <fullName evidence="1">Uncharacterized protein</fullName>
    </submittedName>
</protein>
<dbReference type="Proteomes" id="UP000326354">
    <property type="component" value="Chromosome"/>
</dbReference>
<evidence type="ECO:0000313" key="1">
    <source>
        <dbReference type="EMBL" id="BBM82098.1"/>
    </source>
</evidence>
<dbReference type="EMBL" id="AP019860">
    <property type="protein sequence ID" value="BBM82098.1"/>
    <property type="molecule type" value="Genomic_DNA"/>
</dbReference>
<keyword evidence="2" id="KW-1185">Reference proteome</keyword>
<proteinExistence type="predicted"/>
<name>A0A5S9IHV0_UABAM</name>
<reference evidence="1 2" key="1">
    <citation type="submission" date="2019-08" db="EMBL/GenBank/DDBJ databases">
        <title>Complete genome sequence of Candidatus Uab amorphum.</title>
        <authorList>
            <person name="Shiratori T."/>
            <person name="Suzuki S."/>
            <person name="Kakizawa Y."/>
            <person name="Ishida K."/>
        </authorList>
    </citation>
    <scope>NUCLEOTIDE SEQUENCE [LARGE SCALE GENOMIC DNA]</scope>
    <source>
        <strain evidence="1 2">SRT547</strain>
    </source>
</reference>
<dbReference type="KEGG" id="uam:UABAM_00441"/>
<evidence type="ECO:0000313" key="2">
    <source>
        <dbReference type="Proteomes" id="UP000326354"/>
    </source>
</evidence>
<dbReference type="RefSeq" id="WP_173013089.1">
    <property type="nucleotide sequence ID" value="NZ_AP019860.1"/>
</dbReference>